<protein>
    <recommendedName>
        <fullName evidence="9">Small nuclear ribonucleoprotein G</fullName>
        <shortName evidence="9">snRNP-G</shortName>
    </recommendedName>
</protein>
<dbReference type="OrthoDB" id="2146at2759"/>
<evidence type="ECO:0000256" key="3">
    <source>
        <dbReference type="ARBA" id="ARBA00022664"/>
    </source>
</evidence>
<dbReference type="InParanoid" id="F4P3C9"/>
<dbReference type="GO" id="GO:0000398">
    <property type="term" value="P:mRNA splicing, via spliceosome"/>
    <property type="evidence" value="ECO:0000318"/>
    <property type="project" value="GO_Central"/>
</dbReference>
<evidence type="ECO:0000256" key="2">
    <source>
        <dbReference type="ARBA" id="ARBA00006850"/>
    </source>
</evidence>
<evidence type="ECO:0000256" key="8">
    <source>
        <dbReference type="ARBA" id="ARBA00023274"/>
    </source>
</evidence>
<dbReference type="GO" id="GO:0005687">
    <property type="term" value="C:U4 snRNP"/>
    <property type="evidence" value="ECO:0000318"/>
    <property type="project" value="GO_Central"/>
</dbReference>
<dbReference type="STRING" id="684364.F4P3C9"/>
<dbReference type="OMA" id="MSKAQPP"/>
<dbReference type="PROSITE" id="PS52002">
    <property type="entry name" value="SM"/>
    <property type="match status" value="1"/>
</dbReference>
<dbReference type="GO" id="GO:0071011">
    <property type="term" value="C:precatalytic spliceosome"/>
    <property type="evidence" value="ECO:0000318"/>
    <property type="project" value="GO_Central"/>
</dbReference>
<evidence type="ECO:0000256" key="9">
    <source>
        <dbReference type="RuleBase" id="RU365052"/>
    </source>
</evidence>
<dbReference type="Gene3D" id="2.30.30.100">
    <property type="match status" value="1"/>
</dbReference>
<dbReference type="GO" id="GO:0005682">
    <property type="term" value="C:U5 snRNP"/>
    <property type="evidence" value="ECO:0000318"/>
    <property type="project" value="GO_Central"/>
</dbReference>
<accession>F4P3C9</accession>
<sequence>MDRYMDRKLFVQLNGNRKVTGVLRGYDPFMNIVLEDASEELGDGEKNFLGSIVVRGNSIGVLEAIEKVAA</sequence>
<dbReference type="InterPro" id="IPR044641">
    <property type="entry name" value="Lsm7/SmG-like"/>
</dbReference>
<dbReference type="GO" id="GO:0003723">
    <property type="term" value="F:RNA binding"/>
    <property type="evidence" value="ECO:0007669"/>
    <property type="project" value="UniProtKB-UniRule"/>
</dbReference>
<dbReference type="GO" id="GO:0034719">
    <property type="term" value="C:SMN-Sm protein complex"/>
    <property type="evidence" value="ECO:0000318"/>
    <property type="project" value="GO_Central"/>
</dbReference>
<keyword evidence="3 9" id="KW-0507">mRNA processing</keyword>
<dbReference type="PANTHER" id="PTHR10553">
    <property type="entry name" value="SMALL NUCLEAR RIBONUCLEOPROTEIN"/>
    <property type="match status" value="1"/>
</dbReference>
<dbReference type="HOGENOM" id="CLU_076902_10_1_1"/>
<dbReference type="PANTHER" id="PTHR10553:SF2">
    <property type="entry name" value="SMALL NUCLEAR RIBONUCLEOPROTEIN G"/>
    <property type="match status" value="1"/>
</dbReference>
<dbReference type="FunCoup" id="F4P3C9">
    <property type="interactions" value="530"/>
</dbReference>
<dbReference type="GO" id="GO:0097526">
    <property type="term" value="C:spliceosomal tri-snRNP complex"/>
    <property type="evidence" value="ECO:0000318"/>
    <property type="project" value="GO_Central"/>
</dbReference>
<dbReference type="AlphaFoldDB" id="F4P3C9"/>
<keyword evidence="6 9" id="KW-0508">mRNA splicing</keyword>
<dbReference type="InterPro" id="IPR047575">
    <property type="entry name" value="Sm"/>
</dbReference>
<comment type="subcellular location">
    <subcellularLocation>
        <location evidence="1 9">Nucleus</location>
    </subcellularLocation>
</comment>
<dbReference type="GO" id="GO:0005689">
    <property type="term" value="C:U12-type spliceosomal complex"/>
    <property type="evidence" value="ECO:0000318"/>
    <property type="project" value="GO_Central"/>
</dbReference>
<dbReference type="CDD" id="cd01719">
    <property type="entry name" value="Sm_G"/>
    <property type="match status" value="1"/>
</dbReference>
<keyword evidence="5 9" id="KW-0694">RNA-binding</keyword>
<keyword evidence="4 9" id="KW-0747">Spliceosome</keyword>
<evidence type="ECO:0000256" key="7">
    <source>
        <dbReference type="ARBA" id="ARBA00023242"/>
    </source>
</evidence>
<evidence type="ECO:0000313" key="11">
    <source>
        <dbReference type="EMBL" id="EGF80195.1"/>
    </source>
</evidence>
<proteinExistence type="inferred from homology"/>
<evidence type="ECO:0000256" key="5">
    <source>
        <dbReference type="ARBA" id="ARBA00022884"/>
    </source>
</evidence>
<dbReference type="GO" id="GO:0005686">
    <property type="term" value="C:U2 snRNP"/>
    <property type="evidence" value="ECO:0000318"/>
    <property type="project" value="GO_Central"/>
</dbReference>
<dbReference type="SMART" id="SM00651">
    <property type="entry name" value="Sm"/>
    <property type="match status" value="1"/>
</dbReference>
<dbReference type="FunFam" id="2.30.30.100:FF:000107">
    <property type="entry name" value="Small nuclear ribonucleoprotein G"/>
    <property type="match status" value="1"/>
</dbReference>
<evidence type="ECO:0000256" key="4">
    <source>
        <dbReference type="ARBA" id="ARBA00022728"/>
    </source>
</evidence>
<evidence type="ECO:0000259" key="10">
    <source>
        <dbReference type="PROSITE" id="PS52002"/>
    </source>
</evidence>
<feature type="domain" description="Sm" evidence="10">
    <location>
        <begin position="1"/>
        <end position="68"/>
    </location>
</feature>
<evidence type="ECO:0000313" key="12">
    <source>
        <dbReference type="Proteomes" id="UP000007241"/>
    </source>
</evidence>
<dbReference type="InterPro" id="IPR034098">
    <property type="entry name" value="Sm_G"/>
</dbReference>
<organism evidence="11 12">
    <name type="scientific">Batrachochytrium dendrobatidis (strain JAM81 / FGSC 10211)</name>
    <name type="common">Frog chytrid fungus</name>
    <dbReference type="NCBI Taxonomy" id="684364"/>
    <lineage>
        <taxon>Eukaryota</taxon>
        <taxon>Fungi</taxon>
        <taxon>Fungi incertae sedis</taxon>
        <taxon>Chytridiomycota</taxon>
        <taxon>Chytridiomycota incertae sedis</taxon>
        <taxon>Chytridiomycetes</taxon>
        <taxon>Rhizophydiales</taxon>
        <taxon>Rhizophydiales incertae sedis</taxon>
        <taxon>Batrachochytrium</taxon>
    </lineage>
</organism>
<keyword evidence="7 9" id="KW-0539">Nucleus</keyword>
<dbReference type="SUPFAM" id="SSF50182">
    <property type="entry name" value="Sm-like ribonucleoproteins"/>
    <property type="match status" value="1"/>
</dbReference>
<dbReference type="Proteomes" id="UP000007241">
    <property type="component" value="Unassembled WGS sequence"/>
</dbReference>
<keyword evidence="12" id="KW-1185">Reference proteome</keyword>
<dbReference type="Pfam" id="PF01423">
    <property type="entry name" value="LSM"/>
    <property type="match status" value="1"/>
</dbReference>
<reference evidence="11 12" key="1">
    <citation type="submission" date="2009-12" db="EMBL/GenBank/DDBJ databases">
        <title>The draft genome of Batrachochytrium dendrobatidis.</title>
        <authorList>
            <consortium name="US DOE Joint Genome Institute (JGI-PGF)"/>
            <person name="Kuo A."/>
            <person name="Salamov A."/>
            <person name="Schmutz J."/>
            <person name="Lucas S."/>
            <person name="Pitluck S."/>
            <person name="Rosenblum E."/>
            <person name="Stajich J."/>
            <person name="Eisen M."/>
            <person name="Grigoriev I.V."/>
        </authorList>
    </citation>
    <scope>NUCLEOTIDE SEQUENCE [LARGE SCALE GENOMIC DNA]</scope>
    <source>
        <strain evidence="12">JAM81 / FGSC 10211</strain>
    </source>
</reference>
<dbReference type="RefSeq" id="XP_006678887.1">
    <property type="nucleotide sequence ID" value="XM_006678824.1"/>
</dbReference>
<dbReference type="InterPro" id="IPR001163">
    <property type="entry name" value="Sm_dom_euk/arc"/>
</dbReference>
<name>F4P3C9_BATDJ</name>
<dbReference type="InterPro" id="IPR010920">
    <property type="entry name" value="LSM_dom_sf"/>
</dbReference>
<keyword evidence="8 9" id="KW-0687">Ribonucleoprotein</keyword>
<dbReference type="EMBL" id="GL882884">
    <property type="protein sequence ID" value="EGF80195.1"/>
    <property type="molecule type" value="Genomic_DNA"/>
</dbReference>
<gene>
    <name evidence="11" type="ORF">BATDEDRAFT_11709</name>
</gene>
<comment type="similarity">
    <text evidence="2 9">Belongs to the snRNP Sm proteins family.</text>
</comment>
<dbReference type="GeneID" id="18236608"/>
<evidence type="ECO:0000256" key="6">
    <source>
        <dbReference type="ARBA" id="ARBA00023187"/>
    </source>
</evidence>
<dbReference type="GO" id="GO:0005685">
    <property type="term" value="C:U1 snRNP"/>
    <property type="evidence" value="ECO:0000318"/>
    <property type="project" value="GO_Central"/>
</dbReference>
<dbReference type="GO" id="GO:0000387">
    <property type="term" value="P:spliceosomal snRNP assembly"/>
    <property type="evidence" value="ECO:0007669"/>
    <property type="project" value="UniProtKB-UniRule"/>
</dbReference>
<evidence type="ECO:0000256" key="1">
    <source>
        <dbReference type="ARBA" id="ARBA00004123"/>
    </source>
</evidence>
<dbReference type="GO" id="GO:0071013">
    <property type="term" value="C:catalytic step 2 spliceosome"/>
    <property type="evidence" value="ECO:0000318"/>
    <property type="project" value="GO_Central"/>
</dbReference>
<comment type="function">
    <text evidence="9">Plays a role in pre-mRNA splicing.</text>
</comment>
<dbReference type="GO" id="GO:0071004">
    <property type="term" value="C:U2-type prespliceosome"/>
    <property type="evidence" value="ECO:0000318"/>
    <property type="project" value="GO_Central"/>
</dbReference>